<keyword evidence="3" id="KW-1185">Reference proteome</keyword>
<reference evidence="2 3" key="2">
    <citation type="journal article" date="2019" name="G3 (Bethesda)">
        <title>Hybrid Assembly of the Genome of the Entomopathogenic Nematode Steinernema carpocapsae Identifies the X-Chromosome.</title>
        <authorList>
            <person name="Serra L."/>
            <person name="Macchietto M."/>
            <person name="Macias-Munoz A."/>
            <person name="McGill C.J."/>
            <person name="Rodriguez I.M."/>
            <person name="Rodriguez B."/>
            <person name="Murad R."/>
            <person name="Mortazavi A."/>
        </authorList>
    </citation>
    <scope>NUCLEOTIDE SEQUENCE [LARGE SCALE GENOMIC DNA]</scope>
    <source>
        <strain evidence="2 3">ALL</strain>
    </source>
</reference>
<reference evidence="2 3" key="1">
    <citation type="journal article" date="2015" name="Genome Biol.">
        <title>Comparative genomics of Steinernema reveals deeply conserved gene regulatory networks.</title>
        <authorList>
            <person name="Dillman A.R."/>
            <person name="Macchietto M."/>
            <person name="Porter C.F."/>
            <person name="Rogers A."/>
            <person name="Williams B."/>
            <person name="Antoshechkin I."/>
            <person name="Lee M.M."/>
            <person name="Goodwin Z."/>
            <person name="Lu X."/>
            <person name="Lewis E.E."/>
            <person name="Goodrich-Blair H."/>
            <person name="Stock S.P."/>
            <person name="Adams B.J."/>
            <person name="Sternberg P.W."/>
            <person name="Mortazavi A."/>
        </authorList>
    </citation>
    <scope>NUCLEOTIDE SEQUENCE [LARGE SCALE GENOMIC DNA]</scope>
    <source>
        <strain evidence="2 3">ALL</strain>
    </source>
</reference>
<dbReference type="AlphaFoldDB" id="A0A4U5M7I7"/>
<evidence type="ECO:0000313" key="2">
    <source>
        <dbReference type="EMBL" id="TKR64854.1"/>
    </source>
</evidence>
<evidence type="ECO:0000313" key="3">
    <source>
        <dbReference type="Proteomes" id="UP000298663"/>
    </source>
</evidence>
<dbReference type="EMBL" id="AZBU02000009">
    <property type="protein sequence ID" value="TKR64854.1"/>
    <property type="molecule type" value="Genomic_DNA"/>
</dbReference>
<feature type="region of interest" description="Disordered" evidence="1">
    <location>
        <begin position="1"/>
        <end position="20"/>
    </location>
</feature>
<gene>
    <name evidence="2" type="ORF">L596_025331</name>
</gene>
<sequence length="107" mass="12221">MTRDEKTTTEKRRSRFYRIRRDRGRTTDSWNDDAKLRTTHDRYSKRERAGDDRVAAAATHSGSRQLRPFLDFGINGLLLDSLVRKCSDGQTDGGRGEEAAAAFRSEV</sequence>
<feature type="compositionally biased region" description="Basic and acidic residues" evidence="1">
    <location>
        <begin position="1"/>
        <end position="11"/>
    </location>
</feature>
<feature type="region of interest" description="Disordered" evidence="1">
    <location>
        <begin position="88"/>
        <end position="107"/>
    </location>
</feature>
<organism evidence="2 3">
    <name type="scientific">Steinernema carpocapsae</name>
    <name type="common">Entomopathogenic nematode</name>
    <dbReference type="NCBI Taxonomy" id="34508"/>
    <lineage>
        <taxon>Eukaryota</taxon>
        <taxon>Metazoa</taxon>
        <taxon>Ecdysozoa</taxon>
        <taxon>Nematoda</taxon>
        <taxon>Chromadorea</taxon>
        <taxon>Rhabditida</taxon>
        <taxon>Tylenchina</taxon>
        <taxon>Panagrolaimomorpha</taxon>
        <taxon>Strongyloidoidea</taxon>
        <taxon>Steinernematidae</taxon>
        <taxon>Steinernema</taxon>
    </lineage>
</organism>
<name>A0A4U5M7I7_STECR</name>
<dbReference type="Proteomes" id="UP000298663">
    <property type="component" value="Unassembled WGS sequence"/>
</dbReference>
<evidence type="ECO:0000256" key="1">
    <source>
        <dbReference type="SAM" id="MobiDB-lite"/>
    </source>
</evidence>
<protein>
    <submittedName>
        <fullName evidence="2">Uncharacterized protein</fullName>
    </submittedName>
</protein>
<proteinExistence type="predicted"/>
<comment type="caution">
    <text evidence="2">The sequence shown here is derived from an EMBL/GenBank/DDBJ whole genome shotgun (WGS) entry which is preliminary data.</text>
</comment>
<feature type="compositionally biased region" description="Basic and acidic residues" evidence="1">
    <location>
        <begin position="32"/>
        <end position="54"/>
    </location>
</feature>
<feature type="region of interest" description="Disordered" evidence="1">
    <location>
        <begin position="25"/>
        <end position="61"/>
    </location>
</feature>
<accession>A0A4U5M7I7</accession>